<protein>
    <recommendedName>
        <fullName evidence="3">Phage transcriptional regulator</fullName>
    </recommendedName>
</protein>
<evidence type="ECO:0000313" key="2">
    <source>
        <dbReference type="Proteomes" id="UP001177592"/>
    </source>
</evidence>
<keyword evidence="2" id="KW-1185">Reference proteome</keyword>
<evidence type="ECO:0008006" key="3">
    <source>
        <dbReference type="Google" id="ProtNLM"/>
    </source>
</evidence>
<sequence length="77" mass="8768">MRGSQELSREATAMVTTPTHAHPKFTDTYWIIPLDSAVPYGKVSFTRRDFRTFIAMFKDSRLIWAGRKPVCSGMEGN</sequence>
<reference evidence="1" key="1">
    <citation type="submission" date="2023-04" db="EMBL/GenBank/DDBJ databases">
        <title>Genome dynamics across the evolutionary transition to endosymbiosis.</title>
        <authorList>
            <person name="Siozios S."/>
            <person name="Nadal-Jimenez P."/>
            <person name="Azagi T."/>
            <person name="Sprong H."/>
            <person name="Frost C.L."/>
            <person name="Parratt S.R."/>
            <person name="Taylor G."/>
            <person name="Brettell L."/>
            <person name="Lew K.C."/>
            <person name="Croft L."/>
            <person name="King K.C."/>
            <person name="Brockhurst M.A."/>
            <person name="Hypsa V."/>
            <person name="Novakova E."/>
            <person name="Darby A.C."/>
            <person name="Hurst G.D.D."/>
        </authorList>
    </citation>
    <scope>NUCLEOTIDE SEQUENCE</scope>
    <source>
        <strain evidence="1">ANv_CAN</strain>
    </source>
</reference>
<dbReference type="Proteomes" id="UP001177592">
    <property type="component" value="Chromosome"/>
</dbReference>
<organism evidence="1 2">
    <name type="scientific">Arsenophonus nasoniae</name>
    <name type="common">son-killer infecting Nasonia vitripennis</name>
    <dbReference type="NCBI Taxonomy" id="638"/>
    <lineage>
        <taxon>Bacteria</taxon>
        <taxon>Pseudomonadati</taxon>
        <taxon>Pseudomonadota</taxon>
        <taxon>Gammaproteobacteria</taxon>
        <taxon>Enterobacterales</taxon>
        <taxon>Morganellaceae</taxon>
        <taxon>Arsenophonus</taxon>
    </lineage>
</organism>
<proteinExistence type="predicted"/>
<dbReference type="EMBL" id="CP123523">
    <property type="protein sequence ID" value="WGM05013.1"/>
    <property type="molecule type" value="Genomic_DNA"/>
</dbReference>
<dbReference type="RefSeq" id="WP_155847006.1">
    <property type="nucleotide sequence ID" value="NZ_CP123523.1"/>
</dbReference>
<gene>
    <name evidence="1" type="ORF">QE258_15740</name>
</gene>
<name>A0ABY8NKN6_9GAMM</name>
<evidence type="ECO:0000313" key="1">
    <source>
        <dbReference type="EMBL" id="WGM05013.1"/>
    </source>
</evidence>
<accession>A0ABY8NKN6</accession>